<dbReference type="Proteomes" id="UP000521943">
    <property type="component" value="Unassembled WGS sequence"/>
</dbReference>
<dbReference type="SUPFAM" id="SSF51735">
    <property type="entry name" value="NAD(P)-binding Rossmann-fold domains"/>
    <property type="match status" value="1"/>
</dbReference>
<dbReference type="OrthoDB" id="542013at2759"/>
<reference evidence="2 3" key="1">
    <citation type="submission" date="2020-07" db="EMBL/GenBank/DDBJ databases">
        <title>Comparative genomics of pyrophilous fungi reveals a link between fire events and developmental genes.</title>
        <authorList>
            <consortium name="DOE Joint Genome Institute"/>
            <person name="Steindorff A.S."/>
            <person name="Carver A."/>
            <person name="Calhoun S."/>
            <person name="Stillman K."/>
            <person name="Liu H."/>
            <person name="Lipzen A."/>
            <person name="Pangilinan J."/>
            <person name="Labutti K."/>
            <person name="Bruns T.D."/>
            <person name="Grigoriev I.V."/>
        </authorList>
    </citation>
    <scope>NUCLEOTIDE SEQUENCE [LARGE SCALE GENOMIC DNA]</scope>
    <source>
        <strain evidence="2 3">CBS 144469</strain>
    </source>
</reference>
<keyword evidence="1" id="KW-0560">Oxidoreductase</keyword>
<evidence type="ECO:0000313" key="3">
    <source>
        <dbReference type="Proteomes" id="UP000521943"/>
    </source>
</evidence>
<dbReference type="Pfam" id="PF00106">
    <property type="entry name" value="adh_short"/>
    <property type="match status" value="1"/>
</dbReference>
<dbReference type="AlphaFoldDB" id="A0A8H6I437"/>
<keyword evidence="3" id="KW-1185">Reference proteome</keyword>
<evidence type="ECO:0000313" key="2">
    <source>
        <dbReference type="EMBL" id="KAF6757589.1"/>
    </source>
</evidence>
<dbReference type="InterPro" id="IPR002347">
    <property type="entry name" value="SDR_fam"/>
</dbReference>
<dbReference type="PRINTS" id="PR00081">
    <property type="entry name" value="GDHRDH"/>
</dbReference>
<dbReference type="PANTHER" id="PTHR43157">
    <property type="entry name" value="PHOSPHATIDYLINOSITOL-GLYCAN BIOSYNTHESIS CLASS F PROTEIN-RELATED"/>
    <property type="match status" value="1"/>
</dbReference>
<dbReference type="InterPro" id="IPR036291">
    <property type="entry name" value="NAD(P)-bd_dom_sf"/>
</dbReference>
<evidence type="ECO:0000256" key="1">
    <source>
        <dbReference type="ARBA" id="ARBA00023002"/>
    </source>
</evidence>
<dbReference type="Gene3D" id="3.40.50.720">
    <property type="entry name" value="NAD(P)-binding Rossmann-like Domain"/>
    <property type="match status" value="1"/>
</dbReference>
<name>A0A8H6I437_9AGAR</name>
<comment type="caution">
    <text evidence="2">The sequence shown here is derived from an EMBL/GenBank/DDBJ whole genome shotgun (WGS) entry which is preliminary data.</text>
</comment>
<dbReference type="EMBL" id="JACGCI010000022">
    <property type="protein sequence ID" value="KAF6757589.1"/>
    <property type="molecule type" value="Genomic_DNA"/>
</dbReference>
<sequence length="341" mass="37611">MKKGICDFIKDQHTKVPPVATADLTGKTVVIVGANAGLGFEAAKHFARMNPGKLILACRSEERGSVAVKKLISETSYDKAELWIVDLGKFSSVVAFIDRFEKSGERLDILVASAATNPYGSEYKTTSDGWEESLQVNVLSLSLMSLLLAPRMVETGVKYATKPRIVLVSSDLHYMVNLEDVCEAKSPFRLLNSPEHCTQKRLDSGDRYSETKLLNIFFAQSLAELLKDTPVIVNSLNPGYCYSELRRDFSGVKALVDYLMEKALALTTEEGSRSLVYAAVGGAEDPEKLRGAYLNLNTPTEPADVVIGEEGRKRQDKLWADLIAELSKVDRRIPSIIEQLS</sequence>
<accession>A0A8H6I437</accession>
<dbReference type="GO" id="GO:0016491">
    <property type="term" value="F:oxidoreductase activity"/>
    <property type="evidence" value="ECO:0007669"/>
    <property type="project" value="UniProtKB-KW"/>
</dbReference>
<proteinExistence type="predicted"/>
<protein>
    <submittedName>
        <fullName evidence="2">Short-chain dehydrogenase</fullName>
    </submittedName>
</protein>
<gene>
    <name evidence="2" type="ORF">DFP72DRAFT_891609</name>
</gene>
<organism evidence="2 3">
    <name type="scientific">Ephemerocybe angulata</name>
    <dbReference type="NCBI Taxonomy" id="980116"/>
    <lineage>
        <taxon>Eukaryota</taxon>
        <taxon>Fungi</taxon>
        <taxon>Dikarya</taxon>
        <taxon>Basidiomycota</taxon>
        <taxon>Agaricomycotina</taxon>
        <taxon>Agaricomycetes</taxon>
        <taxon>Agaricomycetidae</taxon>
        <taxon>Agaricales</taxon>
        <taxon>Agaricineae</taxon>
        <taxon>Psathyrellaceae</taxon>
        <taxon>Ephemerocybe</taxon>
    </lineage>
</organism>
<dbReference type="PANTHER" id="PTHR43157:SF31">
    <property type="entry name" value="PHOSPHATIDYLINOSITOL-GLYCAN BIOSYNTHESIS CLASS F PROTEIN"/>
    <property type="match status" value="1"/>
</dbReference>